<comment type="similarity">
    <text evidence="2 7">Belongs to the EPSP synthase family.</text>
</comment>
<sequence>MSRVKITPKSLTGTVTIPPSKSLSHRAIICAALANGESSVDNIIFSDDIIATSKAMESLGVKMNMKDSSIEIQGNDSLKLVNPEIDCIESGSTLRFIIPIALLTSEEVTFKGRGRLTTRPLTTYYNIFDKEGITYDTRSGLPLKVKGSLKPSVYEVEGNISSQFITGLMFTLPLLNGDSSIKIIGELESKGYVDLTIDVLKQYGVEIQNNNYEEFIIKGNQKYKAQNYRVEGDYSQVAFFIVAGLLGGEITCLDMRADSLQGDREIIDIVRTMGGRVDVLEDKIIVYPSKTHGATIDASQCPDLVPIIATLAALSEGETRIINAARVRIKESDRLEAMRSELNKIGADVKETPDGLVIKGKFLLDGGVVDGWNDHRIVMAMAMASIRCTSDLIIEGSEAIKKSYPTFFEDFRKLGGKVDELDAR</sequence>
<feature type="binding site" evidence="7">
    <location>
        <position position="330"/>
    </location>
    <ligand>
        <name>3-phosphoshikimate</name>
        <dbReference type="ChEBI" id="CHEBI:145989"/>
    </ligand>
</feature>
<dbReference type="PIRSF" id="PIRSF000505">
    <property type="entry name" value="EPSPS"/>
    <property type="match status" value="1"/>
</dbReference>
<comment type="subcellular location">
    <subcellularLocation>
        <location evidence="7">Cytoplasm</location>
    </subcellularLocation>
</comment>
<feature type="binding site" evidence="7">
    <location>
        <position position="334"/>
    </location>
    <ligand>
        <name>phosphoenolpyruvate</name>
        <dbReference type="ChEBI" id="CHEBI:58702"/>
    </ligand>
</feature>
<feature type="binding site" evidence="7">
    <location>
        <position position="22"/>
    </location>
    <ligand>
        <name>3-phosphoshikimate</name>
        <dbReference type="ChEBI" id="CHEBI:145989"/>
    </ligand>
</feature>
<organism evidence="9 10">
    <name type="scientific">Clostridium cylindrosporum DSM 605</name>
    <dbReference type="NCBI Taxonomy" id="1121307"/>
    <lineage>
        <taxon>Bacteria</taxon>
        <taxon>Bacillati</taxon>
        <taxon>Bacillota</taxon>
        <taxon>Clostridia</taxon>
        <taxon>Eubacteriales</taxon>
        <taxon>Clostridiaceae</taxon>
        <taxon>Clostridium</taxon>
    </lineage>
</organism>
<evidence type="ECO:0000256" key="6">
    <source>
        <dbReference type="ARBA" id="ARBA00044633"/>
    </source>
</evidence>
<dbReference type="EMBL" id="LFVU01000005">
    <property type="protein sequence ID" value="KMT22725.1"/>
    <property type="molecule type" value="Genomic_DNA"/>
</dbReference>
<evidence type="ECO:0000256" key="1">
    <source>
        <dbReference type="ARBA" id="ARBA00004811"/>
    </source>
</evidence>
<feature type="binding site" evidence="7">
    <location>
        <position position="163"/>
    </location>
    <ligand>
        <name>phosphoenolpyruvate</name>
        <dbReference type="ChEBI" id="CHEBI:58702"/>
    </ligand>
</feature>
<keyword evidence="10" id="KW-1185">Reference proteome</keyword>
<dbReference type="GO" id="GO:0009423">
    <property type="term" value="P:chorismate biosynthetic process"/>
    <property type="evidence" value="ECO:0007669"/>
    <property type="project" value="UniProtKB-UniRule"/>
</dbReference>
<feature type="binding site" evidence="7">
    <location>
        <position position="21"/>
    </location>
    <ligand>
        <name>3-phosphoshikimate</name>
        <dbReference type="ChEBI" id="CHEBI:145989"/>
    </ligand>
</feature>
<dbReference type="PANTHER" id="PTHR21090:SF5">
    <property type="entry name" value="PENTAFUNCTIONAL AROM POLYPEPTIDE"/>
    <property type="match status" value="1"/>
</dbReference>
<evidence type="ECO:0000313" key="10">
    <source>
        <dbReference type="Proteomes" id="UP000036756"/>
    </source>
</evidence>
<keyword evidence="7" id="KW-0963">Cytoplasm</keyword>
<comment type="caution">
    <text evidence="7">Lacks conserved residue(s) required for the propagation of feature annotation.</text>
</comment>
<protein>
    <recommendedName>
        <fullName evidence="7">3-phosphoshikimate 1-carboxyvinyltransferase</fullName>
        <ecNumber evidence="7">2.5.1.19</ecNumber>
    </recommendedName>
    <alternativeName>
        <fullName evidence="7">5-enolpyruvylshikimate-3-phosphate synthase</fullName>
        <shortName evidence="7">EPSP synthase</shortName>
        <shortName evidence="7">EPSPS</shortName>
    </alternativeName>
</protein>
<dbReference type="InterPro" id="IPR001986">
    <property type="entry name" value="Enolpyruvate_Tfrase_dom"/>
</dbReference>
<dbReference type="GO" id="GO:0005737">
    <property type="term" value="C:cytoplasm"/>
    <property type="evidence" value="ECO:0007669"/>
    <property type="project" value="UniProtKB-SubCell"/>
</dbReference>
<gene>
    <name evidence="7 9" type="primary">aroA</name>
    <name evidence="9" type="ORF">CLCY_11c00590</name>
</gene>
<accession>A0A0J8D9K0</accession>
<dbReference type="PROSITE" id="PS00885">
    <property type="entry name" value="EPSP_SYNTHASE_2"/>
    <property type="match status" value="1"/>
</dbReference>
<comment type="catalytic activity">
    <reaction evidence="6">
        <text>3-phosphoshikimate + phosphoenolpyruvate = 5-O-(1-carboxyvinyl)-3-phosphoshikimate + phosphate</text>
        <dbReference type="Rhea" id="RHEA:21256"/>
        <dbReference type="ChEBI" id="CHEBI:43474"/>
        <dbReference type="ChEBI" id="CHEBI:57701"/>
        <dbReference type="ChEBI" id="CHEBI:58702"/>
        <dbReference type="ChEBI" id="CHEBI:145989"/>
        <dbReference type="EC" id="2.5.1.19"/>
    </reaction>
    <physiologicalReaction direction="left-to-right" evidence="6">
        <dbReference type="Rhea" id="RHEA:21257"/>
    </physiologicalReaction>
</comment>
<comment type="pathway">
    <text evidence="1 7">Metabolic intermediate biosynthesis; chorismate biosynthesis; chorismate from D-erythrose 4-phosphate and phosphoenolpyruvate: step 6/7.</text>
</comment>
<dbReference type="PANTHER" id="PTHR21090">
    <property type="entry name" value="AROM/DEHYDROQUINATE SYNTHASE"/>
    <property type="match status" value="1"/>
</dbReference>
<feature type="binding site" evidence="7">
    <location>
        <position position="162"/>
    </location>
    <ligand>
        <name>3-phosphoshikimate</name>
        <dbReference type="ChEBI" id="CHEBI:145989"/>
    </ligand>
</feature>
<keyword evidence="3 7" id="KW-0028">Amino-acid biosynthesis</keyword>
<comment type="subunit">
    <text evidence="7">Monomer.</text>
</comment>
<dbReference type="SUPFAM" id="SSF55205">
    <property type="entry name" value="EPT/RTPC-like"/>
    <property type="match status" value="1"/>
</dbReference>
<dbReference type="OrthoDB" id="9809920at2"/>
<feature type="binding site" evidence="7">
    <location>
        <position position="21"/>
    </location>
    <ligand>
        <name>phosphoenolpyruvate</name>
        <dbReference type="ChEBI" id="CHEBI:58702"/>
    </ligand>
</feature>
<dbReference type="InterPro" id="IPR036968">
    <property type="entry name" value="Enolpyruvate_Tfrase_sf"/>
</dbReference>
<comment type="function">
    <text evidence="7">Catalyzes the transfer of the enolpyruvyl moiety of phosphoenolpyruvate (PEP) to the 5-hydroxyl of shikimate-3-phosphate (S3P) to produce enolpyruvyl shikimate-3-phosphate and inorganic phosphate.</text>
</comment>
<feature type="binding site" evidence="7">
    <location>
        <position position="376"/>
    </location>
    <ligand>
        <name>phosphoenolpyruvate</name>
        <dbReference type="ChEBI" id="CHEBI:58702"/>
    </ligand>
</feature>
<evidence type="ECO:0000259" key="8">
    <source>
        <dbReference type="Pfam" id="PF00275"/>
    </source>
</evidence>
<keyword evidence="5 7" id="KW-0057">Aromatic amino acid biosynthesis</keyword>
<feature type="domain" description="Enolpyruvate transferase" evidence="8">
    <location>
        <begin position="8"/>
        <end position="410"/>
    </location>
</feature>
<reference evidence="9 10" key="1">
    <citation type="submission" date="2015-06" db="EMBL/GenBank/DDBJ databases">
        <title>Draft genome sequence of the purine-degrading Clostridium cylindrosporum HC-1 (DSM 605).</title>
        <authorList>
            <person name="Poehlein A."/>
            <person name="Schiel-Bengelsdorf B."/>
            <person name="Bengelsdorf F."/>
            <person name="Daniel R."/>
            <person name="Duerre P."/>
        </authorList>
    </citation>
    <scope>NUCLEOTIDE SEQUENCE [LARGE SCALE GENOMIC DNA]</scope>
    <source>
        <strain evidence="9 10">DSM 605</strain>
    </source>
</reference>
<dbReference type="AlphaFoldDB" id="A0A0J8D9K0"/>
<dbReference type="GO" id="GO:0003866">
    <property type="term" value="F:3-phosphoshikimate 1-carboxyvinyltransferase activity"/>
    <property type="evidence" value="ECO:0007669"/>
    <property type="project" value="UniProtKB-UniRule"/>
</dbReference>
<proteinExistence type="inferred from homology"/>
<dbReference type="RefSeq" id="WP_048569742.1">
    <property type="nucleotide sequence ID" value="NZ_LFVU01000005.1"/>
</dbReference>
<feature type="binding site" evidence="7">
    <location>
        <position position="161"/>
    </location>
    <ligand>
        <name>3-phosphoshikimate</name>
        <dbReference type="ChEBI" id="CHEBI:145989"/>
    </ligand>
</feature>
<name>A0A0J8D9K0_CLOCY</name>
<feature type="active site" description="Proton acceptor" evidence="7">
    <location>
        <position position="303"/>
    </location>
</feature>
<evidence type="ECO:0000256" key="3">
    <source>
        <dbReference type="ARBA" id="ARBA00022605"/>
    </source>
</evidence>
<dbReference type="InterPro" id="IPR006264">
    <property type="entry name" value="EPSP_synthase"/>
</dbReference>
<dbReference type="Gene3D" id="3.65.10.10">
    <property type="entry name" value="Enolpyruvate transferase domain"/>
    <property type="match status" value="2"/>
</dbReference>
<feature type="binding site" evidence="7">
    <location>
        <position position="163"/>
    </location>
    <ligand>
        <name>3-phosphoshikimate</name>
        <dbReference type="ChEBI" id="CHEBI:145989"/>
    </ligand>
</feature>
<dbReference type="UniPathway" id="UPA00053">
    <property type="reaction ID" value="UER00089"/>
</dbReference>
<evidence type="ECO:0000256" key="5">
    <source>
        <dbReference type="ARBA" id="ARBA00023141"/>
    </source>
</evidence>
<evidence type="ECO:0000313" key="9">
    <source>
        <dbReference type="EMBL" id="KMT22725.1"/>
    </source>
</evidence>
<dbReference type="HAMAP" id="MF_00210">
    <property type="entry name" value="EPSP_synth"/>
    <property type="match status" value="1"/>
</dbReference>
<feature type="binding site" evidence="7">
    <location>
        <position position="119"/>
    </location>
    <ligand>
        <name>phosphoenolpyruvate</name>
        <dbReference type="ChEBI" id="CHEBI:58702"/>
    </ligand>
</feature>
<dbReference type="CDD" id="cd01556">
    <property type="entry name" value="EPSP_synthase"/>
    <property type="match status" value="1"/>
</dbReference>
<evidence type="ECO:0000256" key="2">
    <source>
        <dbReference type="ARBA" id="ARBA00009948"/>
    </source>
</evidence>
<dbReference type="InterPro" id="IPR023193">
    <property type="entry name" value="EPSP_synthase_CS"/>
</dbReference>
<feature type="binding site" evidence="7">
    <location>
        <position position="91"/>
    </location>
    <ligand>
        <name>phosphoenolpyruvate</name>
        <dbReference type="ChEBI" id="CHEBI:58702"/>
    </ligand>
</feature>
<dbReference type="NCBIfam" id="TIGR01356">
    <property type="entry name" value="aroA"/>
    <property type="match status" value="1"/>
</dbReference>
<dbReference type="Proteomes" id="UP000036756">
    <property type="component" value="Unassembled WGS sequence"/>
</dbReference>
<dbReference type="Pfam" id="PF00275">
    <property type="entry name" value="EPSP_synthase"/>
    <property type="match status" value="1"/>
</dbReference>
<comment type="caution">
    <text evidence="9">The sequence shown here is derived from an EMBL/GenBank/DDBJ whole genome shotgun (WGS) entry which is preliminary data.</text>
</comment>
<keyword evidence="4 7" id="KW-0808">Transferase</keyword>
<dbReference type="EC" id="2.5.1.19" evidence="7"/>
<feature type="binding site" evidence="7">
    <location>
        <position position="26"/>
    </location>
    <ligand>
        <name>3-phosphoshikimate</name>
        <dbReference type="ChEBI" id="CHEBI:145989"/>
    </ligand>
</feature>
<dbReference type="InterPro" id="IPR013792">
    <property type="entry name" value="RNA3'P_cycl/enolpyr_Trfase_a/b"/>
</dbReference>
<dbReference type="PATRIC" id="fig|1121307.3.peg.174"/>
<dbReference type="STRING" id="1121307.CLCY_11c00590"/>
<evidence type="ECO:0000256" key="7">
    <source>
        <dbReference type="HAMAP-Rule" id="MF_00210"/>
    </source>
</evidence>
<dbReference type="GO" id="GO:0009073">
    <property type="term" value="P:aromatic amino acid family biosynthetic process"/>
    <property type="evidence" value="ECO:0007669"/>
    <property type="project" value="UniProtKB-KW"/>
</dbReference>
<feature type="binding site" evidence="7">
    <location>
        <position position="189"/>
    </location>
    <ligand>
        <name>3-phosphoshikimate</name>
        <dbReference type="ChEBI" id="CHEBI:145989"/>
    </ligand>
</feature>
<feature type="binding site" evidence="7">
    <location>
        <position position="402"/>
    </location>
    <ligand>
        <name>phosphoenolpyruvate</name>
        <dbReference type="ChEBI" id="CHEBI:58702"/>
    </ligand>
</feature>
<feature type="binding site" evidence="7">
    <location>
        <position position="303"/>
    </location>
    <ligand>
        <name>3-phosphoshikimate</name>
        <dbReference type="ChEBI" id="CHEBI:145989"/>
    </ligand>
</feature>
<dbReference type="GO" id="GO:0008652">
    <property type="term" value="P:amino acid biosynthetic process"/>
    <property type="evidence" value="ECO:0007669"/>
    <property type="project" value="UniProtKB-KW"/>
</dbReference>
<evidence type="ECO:0000256" key="4">
    <source>
        <dbReference type="ARBA" id="ARBA00022679"/>
    </source>
</evidence>